<sequence length="449" mass="51562">MEEKGYYLVNEDAIFNMMVVGDDFDEFEEFEEGNLEFIPIEDVRNNNYEGELMLYVEELGLTNLDEYLIDGKLPDSLIIINCSKNNLQELPDLPDSLIIINCSKNNLTELPESIENCYYLQSLSCNNNNLETLRIPLSFVENFDNWKSDGDEEDVSLTYLNCSFNKLTELPNDIPTEDGDLMNKLPNRLKNLICNNNLLTSLPELLPMNLRHLNCSFNTLTSIPILVNNPISPEGTINLLFLHCNNNEITQLPELPNNIKLLNCNNNEITQLPELPNNIKLLNCSNNKLTTLPKLPDDLTKLYCQGNEYDDESMIIIIDFCKKALKNPRKYNQINPTIKELFKYYTSNREYRAKVFREPFTETAGDFDQESGKTIQKGNEAPFKPEPIPEGSIIDILKYANLTTPPPRKNIGGKKNGKSKTKKNKNKNTKRITKRKTLIKNKSKRNKKN</sequence>
<dbReference type="InterPro" id="IPR001611">
    <property type="entry name" value="Leu-rich_rpt"/>
</dbReference>
<dbReference type="PROSITE" id="PS51450">
    <property type="entry name" value="LRR"/>
    <property type="match status" value="1"/>
</dbReference>
<organism evidence="4">
    <name type="scientific">viral metagenome</name>
    <dbReference type="NCBI Taxonomy" id="1070528"/>
    <lineage>
        <taxon>unclassified sequences</taxon>
        <taxon>metagenomes</taxon>
        <taxon>organismal metagenomes</taxon>
    </lineage>
</organism>
<dbReference type="InterPro" id="IPR051071">
    <property type="entry name" value="LRR-bact_E3_ubiq_ligases"/>
</dbReference>
<evidence type="ECO:0000256" key="1">
    <source>
        <dbReference type="ARBA" id="ARBA00022614"/>
    </source>
</evidence>
<feature type="compositionally biased region" description="Basic residues" evidence="3">
    <location>
        <begin position="411"/>
        <end position="449"/>
    </location>
</feature>
<keyword evidence="2" id="KW-0677">Repeat</keyword>
<dbReference type="PANTHER" id="PTHR47114">
    <property type="match status" value="1"/>
</dbReference>
<dbReference type="PANTHER" id="PTHR47114:SF2">
    <property type="entry name" value="OLIGODENDROCYTE-MYELIN GLYCOPROTEIN"/>
    <property type="match status" value="1"/>
</dbReference>
<name>A0A6C0DJJ0_9ZZZZ</name>
<dbReference type="AlphaFoldDB" id="A0A6C0DJJ0"/>
<evidence type="ECO:0000256" key="3">
    <source>
        <dbReference type="SAM" id="MobiDB-lite"/>
    </source>
</evidence>
<reference evidence="4" key="1">
    <citation type="journal article" date="2020" name="Nature">
        <title>Giant virus diversity and host interactions through global metagenomics.</title>
        <authorList>
            <person name="Schulz F."/>
            <person name="Roux S."/>
            <person name="Paez-Espino D."/>
            <person name="Jungbluth S."/>
            <person name="Walsh D.A."/>
            <person name="Denef V.J."/>
            <person name="McMahon K.D."/>
            <person name="Konstantinidis K.T."/>
            <person name="Eloe-Fadrosh E.A."/>
            <person name="Kyrpides N.C."/>
            <person name="Woyke T."/>
        </authorList>
    </citation>
    <scope>NUCLEOTIDE SEQUENCE</scope>
    <source>
        <strain evidence="4">GVMAG-M-3300023174-24</strain>
    </source>
</reference>
<evidence type="ECO:0000313" key="4">
    <source>
        <dbReference type="EMBL" id="QHT17108.1"/>
    </source>
</evidence>
<proteinExistence type="predicted"/>
<evidence type="ECO:0000256" key="2">
    <source>
        <dbReference type="ARBA" id="ARBA00022737"/>
    </source>
</evidence>
<feature type="region of interest" description="Disordered" evidence="3">
    <location>
        <begin position="366"/>
        <end position="389"/>
    </location>
</feature>
<keyword evidence="1" id="KW-0433">Leucine-rich repeat</keyword>
<dbReference type="Gene3D" id="3.80.10.10">
    <property type="entry name" value="Ribonuclease Inhibitor"/>
    <property type="match status" value="1"/>
</dbReference>
<dbReference type="InterPro" id="IPR032675">
    <property type="entry name" value="LRR_dom_sf"/>
</dbReference>
<protein>
    <submittedName>
        <fullName evidence="4">Uncharacterized protein</fullName>
    </submittedName>
</protein>
<dbReference type="EMBL" id="MN739631">
    <property type="protein sequence ID" value="QHT17108.1"/>
    <property type="molecule type" value="Genomic_DNA"/>
</dbReference>
<dbReference type="SMART" id="SM00364">
    <property type="entry name" value="LRR_BAC"/>
    <property type="match status" value="8"/>
</dbReference>
<feature type="region of interest" description="Disordered" evidence="3">
    <location>
        <begin position="404"/>
        <end position="449"/>
    </location>
</feature>
<accession>A0A6C0DJJ0</accession>
<dbReference type="SUPFAM" id="SSF52058">
    <property type="entry name" value="L domain-like"/>
    <property type="match status" value="1"/>
</dbReference>